<keyword evidence="13" id="KW-0511">Multifunctional enzyme</keyword>
<evidence type="ECO:0000256" key="5">
    <source>
        <dbReference type="ARBA" id="ARBA00022759"/>
    </source>
</evidence>
<evidence type="ECO:0000256" key="3">
    <source>
        <dbReference type="ARBA" id="ARBA00022722"/>
    </source>
</evidence>
<dbReference type="EMBL" id="PGCJ01000004">
    <property type="protein sequence ID" value="PLW58167.1"/>
    <property type="molecule type" value="Genomic_DNA"/>
</dbReference>
<feature type="region of interest" description="Disordered" evidence="16">
    <location>
        <begin position="355"/>
        <end position="377"/>
    </location>
</feature>
<evidence type="ECO:0000256" key="16">
    <source>
        <dbReference type="SAM" id="MobiDB-lite"/>
    </source>
</evidence>
<dbReference type="InterPro" id="IPR025724">
    <property type="entry name" value="GAG-pre-integrase_dom"/>
</dbReference>
<dbReference type="InterPro" id="IPR036397">
    <property type="entry name" value="RNaseH_sf"/>
</dbReference>
<sequence>MSRDNREPSRERPALTVGSSLHARSSSLHRHTSQPILPSSSYRPSVSGKTSGTAQIKDLFDNLTKDVNDSHQILIDKLRAKSAPSINIVPGTPDPKRNPKIAPNLGHTHQPPPPKSSAPTPDSVAAFFDDEFIQKMTIFQKLQVPANTPPAPSRKPDYTSKLYKALPSVPKLLVDRSNYQSWIVMIQQALESTLQHWVHLSAPDLVLSDTEDILLRTALLATVDDNIKIRVASAPTGLDGLKLVLDSYTKRSRTAHVDMMQEILETKFNLSDKSTDAYTHFQRIENLVKNLYRSGFKLTEESFLGMLYHVSLPNLEGFPFVNVAHQIDLRMSKGELKIPNTDLVLLVHNKLTLYRGRGRNPNKPGGNGAGTSKPGNPKWCNKCKNNSHNTNDCGKPSSNASGPPAGPCGNNSGGQSNYCAATAPPRGSIQANSAEVQLDDNDAPIPDNPVIQSITTRSIASRLMQEDIDFIQQRGGRLFGFDSCASHTFTDDLSLLSQPQTLRTPIPLNVATNGMQSFVTVVGKMTLKNKTGSVTLNNVYYSPDAVCTLISAKGLRLGGGKIRIPALVKPGNPPYVFVPPAMLSSPVQSNAITPNVVESFNVSIKDTDALMWHRRLGHISLKRIIKMCASGQSGLPKVLTNKDFVCEDCLASKSKRLRGQQTSEEDKLHPMHTMVSDVLGPFLEGFSGVKYLVVFRDLASTYSEGFLLKKKDKVCLNFQRYIERMKRLTGKKLKRFRTDGGGEFMSTKFLGWLADKGIKHQHSMPYKPEQNGAAERLHRTVGEIARTALIASNLPVKFWGYAYLWGYFTHNHIVNSLTGDKTPIELMGGKGWIFWVPTNNTFFESSIAVFPYSASPTPTPPEPVKSKLALFSSLNKILNNGPDPEDIPLHKFDQAIKDSDLSPAEIPKEQDNAPVCRSIDKLLNPEDVSPTIFNAALVLGSNQAETIIKSQLPEATGLNLATRTQLMPCNYARAVNRKDGNCWQDAVNVELNNLWDMGVWHFESVPPGRKQTDARWLFDIKRNQDWSIKKYKARYIMRGFSQIFGQDYHDTWAPTATFASLRMLFTVAASNQWPIETFDITAAYLHGTIDEDVWVKVPDGMPVPKKHSGKSLKLDKGLYGTKQGGRCWWKHFVQVMEGLDFHVSFYDDSFYHVHRHGETILVWINVDDGIVAASSNSIMKDFCAALESQLKTTWDGNLHNIVGIKVKCPSMLKIILSQPFLTQKIIDTFTTDSILPRKIPIKDTNTLVSTGDDKEVINPNGYLSVVGSLNYLAVATRPDLAFAVGFLARFAKSPTSRHWTAIQQVLGYVKGLGCCQLVIEPKPTDKTIVTWVDANWGGEFSRSTNGSVTTLFGCHILWASKQQALVATSTCHAEFMALGWAARHSVWLKELYFDMTEHVATPTLMCDNDAAVKISKDNSANKRTRHSEREVFYVNEQIHRRRLDIEWVPSQQQLADIMTKALGPLPFERILASLNMSSPG</sequence>
<evidence type="ECO:0000313" key="19">
    <source>
        <dbReference type="Proteomes" id="UP000235388"/>
    </source>
</evidence>
<keyword evidence="7" id="KW-0460">Magnesium</keyword>
<evidence type="ECO:0000256" key="13">
    <source>
        <dbReference type="ARBA" id="ARBA00023268"/>
    </source>
</evidence>
<gene>
    <name evidence="18" type="ORF">PCANC_00825</name>
</gene>
<comment type="catalytic activity">
    <reaction evidence="15">
        <text>DNA(n) + a 2'-deoxyribonucleoside 5'-triphosphate = DNA(n+1) + diphosphate</text>
        <dbReference type="Rhea" id="RHEA:22508"/>
        <dbReference type="Rhea" id="RHEA-COMP:17339"/>
        <dbReference type="Rhea" id="RHEA-COMP:17340"/>
        <dbReference type="ChEBI" id="CHEBI:33019"/>
        <dbReference type="ChEBI" id="CHEBI:61560"/>
        <dbReference type="ChEBI" id="CHEBI:173112"/>
        <dbReference type="EC" id="2.7.7.7"/>
    </reaction>
</comment>
<evidence type="ECO:0000256" key="4">
    <source>
        <dbReference type="ARBA" id="ARBA00022723"/>
    </source>
</evidence>
<keyword evidence="8" id="KW-0694">RNA-binding</keyword>
<dbReference type="GO" id="GO:0015074">
    <property type="term" value="P:DNA integration"/>
    <property type="evidence" value="ECO:0007669"/>
    <property type="project" value="UniProtKB-KW"/>
</dbReference>
<dbReference type="STRING" id="200324.A0A2N5W7F7"/>
<evidence type="ECO:0000256" key="6">
    <source>
        <dbReference type="ARBA" id="ARBA00022801"/>
    </source>
</evidence>
<dbReference type="Proteomes" id="UP000235388">
    <property type="component" value="Unassembled WGS sequence"/>
</dbReference>
<dbReference type="GO" id="GO:0006310">
    <property type="term" value="P:DNA recombination"/>
    <property type="evidence" value="ECO:0007669"/>
    <property type="project" value="UniProtKB-KW"/>
</dbReference>
<feature type="domain" description="Integrase catalytic" evidence="17">
    <location>
        <begin position="666"/>
        <end position="831"/>
    </location>
</feature>
<keyword evidence="5" id="KW-0255">Endonuclease</keyword>
<dbReference type="SUPFAM" id="SSF53098">
    <property type="entry name" value="Ribonuclease H-like"/>
    <property type="match status" value="1"/>
</dbReference>
<keyword evidence="19" id="KW-1185">Reference proteome</keyword>
<comment type="catalytic activity">
    <reaction evidence="14">
        <text>DNA(n) + a 2'-deoxyribonucleoside 5'-triphosphate = DNA(n+1) + diphosphate</text>
        <dbReference type="Rhea" id="RHEA:22508"/>
        <dbReference type="Rhea" id="RHEA-COMP:17339"/>
        <dbReference type="Rhea" id="RHEA-COMP:17340"/>
        <dbReference type="ChEBI" id="CHEBI:33019"/>
        <dbReference type="ChEBI" id="CHEBI:61560"/>
        <dbReference type="ChEBI" id="CHEBI:173112"/>
        <dbReference type="EC" id="2.7.7.49"/>
    </reaction>
</comment>
<evidence type="ECO:0000256" key="15">
    <source>
        <dbReference type="ARBA" id="ARBA00049244"/>
    </source>
</evidence>
<evidence type="ECO:0000256" key="11">
    <source>
        <dbReference type="ARBA" id="ARBA00022932"/>
    </source>
</evidence>
<dbReference type="GO" id="GO:0003887">
    <property type="term" value="F:DNA-directed DNA polymerase activity"/>
    <property type="evidence" value="ECO:0007669"/>
    <property type="project" value="UniProtKB-KW"/>
</dbReference>
<dbReference type="InterPro" id="IPR043502">
    <property type="entry name" value="DNA/RNA_pol_sf"/>
</dbReference>
<feature type="compositionally biased region" description="Basic and acidic residues" evidence="16">
    <location>
        <begin position="1"/>
        <end position="13"/>
    </location>
</feature>
<keyword evidence="11" id="KW-0808">Transferase</keyword>
<keyword evidence="1" id="KW-0815">Transposition</keyword>
<keyword evidence="2" id="KW-0548">Nucleotidyltransferase</keyword>
<dbReference type="InterPro" id="IPR013103">
    <property type="entry name" value="RVT_2"/>
</dbReference>
<dbReference type="GO" id="GO:0004519">
    <property type="term" value="F:endonuclease activity"/>
    <property type="evidence" value="ECO:0007669"/>
    <property type="project" value="UniProtKB-KW"/>
</dbReference>
<dbReference type="Pfam" id="PF07727">
    <property type="entry name" value="RVT_2"/>
    <property type="match status" value="1"/>
</dbReference>
<dbReference type="Gene3D" id="3.30.420.10">
    <property type="entry name" value="Ribonuclease H-like superfamily/Ribonuclease H"/>
    <property type="match status" value="1"/>
</dbReference>
<keyword evidence="10" id="KW-0695">RNA-directed DNA polymerase</keyword>
<evidence type="ECO:0000256" key="14">
    <source>
        <dbReference type="ARBA" id="ARBA00048173"/>
    </source>
</evidence>
<dbReference type="InterPro" id="IPR012337">
    <property type="entry name" value="RNaseH-like_sf"/>
</dbReference>
<comment type="caution">
    <text evidence="18">The sequence shown here is derived from an EMBL/GenBank/DDBJ whole genome shotgun (WGS) entry which is preliminary data.</text>
</comment>
<evidence type="ECO:0000256" key="1">
    <source>
        <dbReference type="ARBA" id="ARBA00022578"/>
    </source>
</evidence>
<organism evidence="18 19">
    <name type="scientific">Puccinia coronata f. sp. avenae</name>
    <dbReference type="NCBI Taxonomy" id="200324"/>
    <lineage>
        <taxon>Eukaryota</taxon>
        <taxon>Fungi</taxon>
        <taxon>Dikarya</taxon>
        <taxon>Basidiomycota</taxon>
        <taxon>Pucciniomycotina</taxon>
        <taxon>Pucciniomycetes</taxon>
        <taxon>Pucciniales</taxon>
        <taxon>Pucciniaceae</taxon>
        <taxon>Puccinia</taxon>
    </lineage>
</organism>
<dbReference type="PANTHER" id="PTHR42648">
    <property type="entry name" value="TRANSPOSASE, PUTATIVE-RELATED"/>
    <property type="match status" value="1"/>
</dbReference>
<dbReference type="OrthoDB" id="7691805at2759"/>
<dbReference type="CDD" id="cd09272">
    <property type="entry name" value="RNase_HI_RT_Ty1"/>
    <property type="match status" value="1"/>
</dbReference>
<protein>
    <recommendedName>
        <fullName evidence="17">Integrase catalytic domain-containing protein</fullName>
    </recommendedName>
</protein>
<feature type="compositionally biased region" description="Polar residues" evidence="16">
    <location>
        <begin position="34"/>
        <end position="53"/>
    </location>
</feature>
<feature type="region of interest" description="Disordered" evidence="16">
    <location>
        <begin position="1"/>
        <end position="53"/>
    </location>
</feature>
<dbReference type="InterPro" id="IPR001584">
    <property type="entry name" value="Integrase_cat-core"/>
</dbReference>
<keyword evidence="12" id="KW-0233">DNA recombination</keyword>
<keyword evidence="9" id="KW-0229">DNA integration</keyword>
<dbReference type="GO" id="GO:0003723">
    <property type="term" value="F:RNA binding"/>
    <property type="evidence" value="ECO:0007669"/>
    <property type="project" value="UniProtKB-KW"/>
</dbReference>
<dbReference type="GO" id="GO:0005634">
    <property type="term" value="C:nucleus"/>
    <property type="evidence" value="ECO:0007669"/>
    <property type="project" value="UniProtKB-ARBA"/>
</dbReference>
<evidence type="ECO:0000259" key="17">
    <source>
        <dbReference type="PROSITE" id="PS50994"/>
    </source>
</evidence>
<evidence type="ECO:0000256" key="9">
    <source>
        <dbReference type="ARBA" id="ARBA00022908"/>
    </source>
</evidence>
<name>A0A2N5W7F7_9BASI</name>
<accession>A0A2N5W7F7</accession>
<dbReference type="GO" id="GO:0016787">
    <property type="term" value="F:hydrolase activity"/>
    <property type="evidence" value="ECO:0007669"/>
    <property type="project" value="UniProtKB-KW"/>
</dbReference>
<dbReference type="PROSITE" id="PS50994">
    <property type="entry name" value="INTEGRASE"/>
    <property type="match status" value="1"/>
</dbReference>
<dbReference type="PANTHER" id="PTHR42648:SF11">
    <property type="entry name" value="TRANSPOSON TY4-P GAG-POL POLYPROTEIN"/>
    <property type="match status" value="1"/>
</dbReference>
<evidence type="ECO:0000313" key="18">
    <source>
        <dbReference type="EMBL" id="PLW58167.1"/>
    </source>
</evidence>
<evidence type="ECO:0000256" key="10">
    <source>
        <dbReference type="ARBA" id="ARBA00022918"/>
    </source>
</evidence>
<dbReference type="GO" id="GO:0003964">
    <property type="term" value="F:RNA-directed DNA polymerase activity"/>
    <property type="evidence" value="ECO:0007669"/>
    <property type="project" value="UniProtKB-KW"/>
</dbReference>
<evidence type="ECO:0000256" key="2">
    <source>
        <dbReference type="ARBA" id="ARBA00022695"/>
    </source>
</evidence>
<dbReference type="GO" id="GO:0032196">
    <property type="term" value="P:transposition"/>
    <property type="evidence" value="ECO:0007669"/>
    <property type="project" value="UniProtKB-KW"/>
</dbReference>
<dbReference type="InterPro" id="IPR039537">
    <property type="entry name" value="Retrotran_Ty1/copia-like"/>
</dbReference>
<keyword evidence="3" id="KW-0540">Nuclease</keyword>
<dbReference type="GO" id="GO:0046872">
    <property type="term" value="F:metal ion binding"/>
    <property type="evidence" value="ECO:0007669"/>
    <property type="project" value="UniProtKB-KW"/>
</dbReference>
<reference evidence="18 19" key="1">
    <citation type="submission" date="2017-11" db="EMBL/GenBank/DDBJ databases">
        <title>De novo assembly and phasing of dikaryotic genomes from two isolates of Puccinia coronata f. sp. avenae, the causal agent of oat crown rust.</title>
        <authorList>
            <person name="Miller M.E."/>
            <person name="Zhang Y."/>
            <person name="Omidvar V."/>
            <person name="Sperschneider J."/>
            <person name="Schwessinger B."/>
            <person name="Raley C."/>
            <person name="Palmer J.M."/>
            <person name="Garnica D."/>
            <person name="Upadhyaya N."/>
            <person name="Rathjen J."/>
            <person name="Taylor J.M."/>
            <person name="Park R.F."/>
            <person name="Dodds P.N."/>
            <person name="Hirsch C.D."/>
            <person name="Kianian S.F."/>
            <person name="Figueroa M."/>
        </authorList>
    </citation>
    <scope>NUCLEOTIDE SEQUENCE [LARGE SCALE GENOMIC DNA]</scope>
    <source>
        <strain evidence="18">12NC29</strain>
    </source>
</reference>
<keyword evidence="11" id="KW-0239">DNA-directed DNA polymerase</keyword>
<evidence type="ECO:0000256" key="12">
    <source>
        <dbReference type="ARBA" id="ARBA00023172"/>
    </source>
</evidence>
<keyword evidence="4" id="KW-0479">Metal-binding</keyword>
<proteinExistence type="predicted"/>
<dbReference type="SUPFAM" id="SSF56672">
    <property type="entry name" value="DNA/RNA polymerases"/>
    <property type="match status" value="1"/>
</dbReference>
<dbReference type="Pfam" id="PF00665">
    <property type="entry name" value="rve"/>
    <property type="match status" value="1"/>
</dbReference>
<dbReference type="Pfam" id="PF13976">
    <property type="entry name" value="gag_pre-integrs"/>
    <property type="match status" value="1"/>
</dbReference>
<evidence type="ECO:0000256" key="8">
    <source>
        <dbReference type="ARBA" id="ARBA00022884"/>
    </source>
</evidence>
<evidence type="ECO:0000256" key="7">
    <source>
        <dbReference type="ARBA" id="ARBA00022842"/>
    </source>
</evidence>
<feature type="region of interest" description="Disordered" evidence="16">
    <location>
        <begin position="85"/>
        <end position="122"/>
    </location>
</feature>
<keyword evidence="6" id="KW-0378">Hydrolase</keyword>